<keyword evidence="4 12" id="KW-0808">Transferase</keyword>
<evidence type="ECO:0000256" key="5">
    <source>
        <dbReference type="ARBA" id="ARBA00022695"/>
    </source>
</evidence>
<evidence type="ECO:0000259" key="11">
    <source>
        <dbReference type="SMART" id="SM00482"/>
    </source>
</evidence>
<dbReference type="InterPro" id="IPR036397">
    <property type="entry name" value="RNaseH_sf"/>
</dbReference>
<dbReference type="SMART" id="SM00482">
    <property type="entry name" value="POLAc"/>
    <property type="match status" value="1"/>
</dbReference>
<dbReference type="InterPro" id="IPR012337">
    <property type="entry name" value="RNaseH-like_sf"/>
</dbReference>
<evidence type="ECO:0000256" key="1">
    <source>
        <dbReference type="ARBA" id="ARBA00007705"/>
    </source>
</evidence>
<dbReference type="Pfam" id="PF00476">
    <property type="entry name" value="DNA_pol_A"/>
    <property type="match status" value="1"/>
</dbReference>
<keyword evidence="6" id="KW-0235">DNA replication</keyword>
<dbReference type="PANTHER" id="PTHR10133">
    <property type="entry name" value="DNA POLYMERASE I"/>
    <property type="match status" value="1"/>
</dbReference>
<dbReference type="GO" id="GO:0039693">
    <property type="term" value="P:viral DNA genome replication"/>
    <property type="evidence" value="ECO:0007669"/>
    <property type="project" value="UniProtKB-KW"/>
</dbReference>
<evidence type="ECO:0000256" key="3">
    <source>
        <dbReference type="ARBA" id="ARBA00015749"/>
    </source>
</evidence>
<reference evidence="12 13" key="1">
    <citation type="submission" date="2019-10" db="EMBL/GenBank/DDBJ databases">
        <title>Isolation and characterisation of a new family of globally distributed lytic roseophage, the Naomivirus.</title>
        <authorList>
            <person name="Rihtman B."/>
            <person name="Puxty R.J."/>
            <person name="Hapeshi A."/>
            <person name="Zhan Y."/>
            <person name="Michinevski S."/>
            <person name="Waterfield N.R."/>
            <person name="Chen F."/>
            <person name="Millard A.D."/>
            <person name="Scanlan D.J."/>
            <person name="Chen Y."/>
        </authorList>
    </citation>
    <scope>NUCLEOTIDE SEQUENCE [LARGE SCALE GENOMIC DNA]</scope>
</reference>
<dbReference type="SMR" id="A0A7S5FQB9"/>
<dbReference type="SUPFAM" id="SSF56672">
    <property type="entry name" value="DNA/RNA polymerases"/>
    <property type="match status" value="1"/>
</dbReference>
<dbReference type="GO" id="GO:0006302">
    <property type="term" value="P:double-strand break repair"/>
    <property type="evidence" value="ECO:0007669"/>
    <property type="project" value="TreeGrafter"/>
</dbReference>
<comment type="catalytic activity">
    <reaction evidence="10">
        <text>DNA(n) + a 2'-deoxyribonucleoside 5'-triphosphate = DNA(n+1) + diphosphate</text>
        <dbReference type="Rhea" id="RHEA:22508"/>
        <dbReference type="Rhea" id="RHEA-COMP:17339"/>
        <dbReference type="Rhea" id="RHEA-COMP:17340"/>
        <dbReference type="ChEBI" id="CHEBI:33019"/>
        <dbReference type="ChEBI" id="CHEBI:61560"/>
        <dbReference type="ChEBI" id="CHEBI:173112"/>
        <dbReference type="EC" id="2.7.7.7"/>
    </reaction>
</comment>
<evidence type="ECO:0000256" key="4">
    <source>
        <dbReference type="ARBA" id="ARBA00022679"/>
    </source>
</evidence>
<dbReference type="PANTHER" id="PTHR10133:SF27">
    <property type="entry name" value="DNA POLYMERASE NU"/>
    <property type="match status" value="1"/>
</dbReference>
<dbReference type="EMBL" id="MN602266">
    <property type="protein sequence ID" value="QGH74636.1"/>
    <property type="molecule type" value="Genomic_DNA"/>
</dbReference>
<evidence type="ECO:0000256" key="2">
    <source>
        <dbReference type="ARBA" id="ARBA00012417"/>
    </source>
</evidence>
<dbReference type="GO" id="GO:0003887">
    <property type="term" value="F:DNA-directed DNA polymerase activity"/>
    <property type="evidence" value="ECO:0007669"/>
    <property type="project" value="UniProtKB-KW"/>
</dbReference>
<evidence type="ECO:0000256" key="9">
    <source>
        <dbReference type="ARBA" id="ARBA00023125"/>
    </source>
</evidence>
<keyword evidence="9" id="KW-0238">DNA-binding</keyword>
<dbReference type="InterPro" id="IPR001098">
    <property type="entry name" value="DNA-dir_DNA_pol_A_palm_dom"/>
</dbReference>
<dbReference type="EC" id="2.7.7.7" evidence="2"/>
<protein>
    <recommendedName>
        <fullName evidence="3">DNA polymerase</fullName>
        <ecNumber evidence="2">2.7.7.7</ecNumber>
    </recommendedName>
</protein>
<dbReference type="InterPro" id="IPR043502">
    <property type="entry name" value="DNA/RNA_pol_sf"/>
</dbReference>
<dbReference type="Proteomes" id="UP000594402">
    <property type="component" value="Segment"/>
</dbReference>
<dbReference type="PROSITE" id="PS00447">
    <property type="entry name" value="DNA_POLYMERASE_A"/>
    <property type="match status" value="1"/>
</dbReference>
<dbReference type="Gene3D" id="1.20.1060.10">
    <property type="entry name" value="Taq DNA Polymerase, Chain T, domain 4"/>
    <property type="match status" value="1"/>
</dbReference>
<dbReference type="Gene3D" id="3.30.70.370">
    <property type="match status" value="1"/>
</dbReference>
<feature type="domain" description="DNA-directed DNA polymerase family A palm" evidence="11">
    <location>
        <begin position="425"/>
        <end position="622"/>
    </location>
</feature>
<dbReference type="InterPro" id="IPR002298">
    <property type="entry name" value="DNA_polymerase_A"/>
</dbReference>
<gene>
    <name evidence="12" type="ORF">DSS3VP1_00068</name>
</gene>
<comment type="similarity">
    <text evidence="1">Belongs to the DNA polymerase type-A family.</text>
</comment>
<dbReference type="PRINTS" id="PR00868">
    <property type="entry name" value="DNAPOLI"/>
</dbReference>
<name>A0A7S5FQB9_9CAUD</name>
<keyword evidence="5 12" id="KW-0548">Nucleotidyltransferase</keyword>
<sequence length="661" mass="76520">MTKKRCVFDTEFDGFLRYLTQFHCAGIIDADTEEEFWFLPWQFQEFLDKLEEYDIRAAHNGSGYDEKAIEIYAKMQGIDWKADPDKFVDTLIMSQVLNYKRFNNLDANYKEYMRYREGKKNRGENPGKLIMAEGHSLGRWGIFFKDFKGEFTDFSVFTPEMFDYMKQDVRLGLRIYLHLIDELKEWIRKAGDNQIIRAIQIETDMNRVTTEQHINGWRLDKEKLPEVVSKIEARMQEIADDINPRLGKLVRKKSGDKKGYDKKGEYAKQVKFTKSGQMDHHTRKWFDLPDDATVKNNYGVVGDYCRVEFEDADLGNTEAVKSYLYKLGWVPDEYNGKWDEDEDGKRFWRKTSAKITESSLEHLEGAGAINEFYTLRSRKSIIEGWSEYIDDEGRLHGDAFNIGTPTFRQTHSIIVNLPSGKATLGPEIRGLFVASEGWQIVSADSAACQLRLLSHYMKDDDFLKELLDGDMHQKNADILTAAARKVLKDQGITIPRPDAKPFIFAFLYGAGGPKLSRILGLPEHVGNKLKDQFQAGYPRLDKLIKRVKSIVKNQGFIIGLDSRPIYCESQHKALNYLIQGAEAVVMKATVAMLWRRLKEENIPHRMLLFYHDEMNFEVPQEYVERAREITMECFAEAPKEFGVDIMVCGDCIAGNDYYEVH</sequence>
<evidence type="ECO:0000256" key="7">
    <source>
        <dbReference type="ARBA" id="ARBA00022932"/>
    </source>
</evidence>
<dbReference type="Gene3D" id="1.10.150.20">
    <property type="entry name" value="5' to 3' exonuclease, C-terminal subdomain"/>
    <property type="match status" value="1"/>
</dbReference>
<evidence type="ECO:0000313" key="13">
    <source>
        <dbReference type="Proteomes" id="UP000594402"/>
    </source>
</evidence>
<proteinExistence type="inferred from homology"/>
<evidence type="ECO:0000256" key="6">
    <source>
        <dbReference type="ARBA" id="ARBA00022705"/>
    </source>
</evidence>
<organism evidence="12 13">
    <name type="scientific">Bacteriophage DSS3_VP1</name>
    <dbReference type="NCBI Taxonomy" id="2664196"/>
    <lineage>
        <taxon>Viruses</taxon>
        <taxon>Duplodnaviria</taxon>
        <taxon>Heunggongvirae</taxon>
        <taxon>Uroviricota</taxon>
        <taxon>Caudoviricetes</taxon>
        <taxon>Naomviridae</taxon>
        <taxon>Noahvirus</taxon>
        <taxon>Noahvirus arc</taxon>
    </lineage>
</organism>
<keyword evidence="7" id="KW-0239">DNA-directed DNA polymerase</keyword>
<evidence type="ECO:0000256" key="10">
    <source>
        <dbReference type="ARBA" id="ARBA00049244"/>
    </source>
</evidence>
<keyword evidence="8" id="KW-1194">Viral DNA replication</keyword>
<dbReference type="GO" id="GO:0006261">
    <property type="term" value="P:DNA-templated DNA replication"/>
    <property type="evidence" value="ECO:0007669"/>
    <property type="project" value="InterPro"/>
</dbReference>
<dbReference type="SUPFAM" id="SSF53098">
    <property type="entry name" value="Ribonuclease H-like"/>
    <property type="match status" value="1"/>
</dbReference>
<keyword evidence="13" id="KW-1185">Reference proteome</keyword>
<dbReference type="GO" id="GO:0003677">
    <property type="term" value="F:DNA binding"/>
    <property type="evidence" value="ECO:0007669"/>
    <property type="project" value="UniProtKB-KW"/>
</dbReference>
<evidence type="ECO:0000256" key="8">
    <source>
        <dbReference type="ARBA" id="ARBA00023109"/>
    </source>
</evidence>
<accession>A0A7S5FQB9</accession>
<dbReference type="Gene3D" id="3.30.420.10">
    <property type="entry name" value="Ribonuclease H-like superfamily/Ribonuclease H"/>
    <property type="match status" value="1"/>
</dbReference>
<evidence type="ECO:0000313" key="12">
    <source>
        <dbReference type="EMBL" id="QGH74636.1"/>
    </source>
</evidence>
<dbReference type="InterPro" id="IPR019760">
    <property type="entry name" value="DNA-dir_DNA_pol_A_CS"/>
</dbReference>